<evidence type="ECO:0008006" key="3">
    <source>
        <dbReference type="Google" id="ProtNLM"/>
    </source>
</evidence>
<accession>A0ABR0U0Y5</accession>
<evidence type="ECO:0000313" key="2">
    <source>
        <dbReference type="Proteomes" id="UP001318860"/>
    </source>
</evidence>
<dbReference type="InterPro" id="IPR026211">
    <property type="entry name" value="GIGANTEA"/>
</dbReference>
<keyword evidence="2" id="KW-1185">Reference proteome</keyword>
<gene>
    <name evidence="1" type="ORF">DH2020_008435</name>
</gene>
<comment type="caution">
    <text evidence="1">The sequence shown here is derived from an EMBL/GenBank/DDBJ whole genome shotgun (WGS) entry which is preliminary data.</text>
</comment>
<sequence length="370" mass="40507">MPSCFHGKKPDTCASCCRLESGQPSSLSCENLPGSEALINCEKADSVDVERHTMGKGLASLPIDASDLANFLTMERHIGFNCKAQVLLRSVLAEKQELCFSVVSLLWHKLIVSPETQPSAESTSAQQGWRQVVDALCNVVSASPAKAATAVVLQADRELKPWIAKDDDLGQKMWRINQRIVKVIVELMRNHDTPESLVILASASDLLLRATDGMLVDGEACTLPQLEYRREQCNCVNSVPLLEVTARAVQPVLKWGESGLTLADGLANLLKCRLPATVRCVSHPSAHVRALSTSVLRAVLHVGSIRSSRARVEVNGMRSPRYQYLNVGNIDWQADVEKCLTWEAHSRLAMGLAIQFVDTTAKELDCNISI</sequence>
<protein>
    <recommendedName>
        <fullName evidence="3">Protein GIGANTEA</fullName>
    </recommendedName>
</protein>
<dbReference type="PANTHER" id="PTHR36319:SF1">
    <property type="entry name" value="PROTEIN GIGANTEA"/>
    <property type="match status" value="1"/>
</dbReference>
<dbReference type="PANTHER" id="PTHR36319">
    <property type="entry name" value="PROTEIN GIGANTEA"/>
    <property type="match status" value="1"/>
</dbReference>
<reference evidence="1 2" key="1">
    <citation type="journal article" date="2021" name="Comput. Struct. Biotechnol. J.">
        <title>De novo genome assembly of the potent medicinal plant Rehmannia glutinosa using nanopore technology.</title>
        <authorList>
            <person name="Ma L."/>
            <person name="Dong C."/>
            <person name="Song C."/>
            <person name="Wang X."/>
            <person name="Zheng X."/>
            <person name="Niu Y."/>
            <person name="Chen S."/>
            <person name="Feng W."/>
        </authorList>
    </citation>
    <scope>NUCLEOTIDE SEQUENCE [LARGE SCALE GENOMIC DNA]</scope>
    <source>
        <strain evidence="1">DH-2019</strain>
    </source>
</reference>
<organism evidence="1 2">
    <name type="scientific">Rehmannia glutinosa</name>
    <name type="common">Chinese foxglove</name>
    <dbReference type="NCBI Taxonomy" id="99300"/>
    <lineage>
        <taxon>Eukaryota</taxon>
        <taxon>Viridiplantae</taxon>
        <taxon>Streptophyta</taxon>
        <taxon>Embryophyta</taxon>
        <taxon>Tracheophyta</taxon>
        <taxon>Spermatophyta</taxon>
        <taxon>Magnoliopsida</taxon>
        <taxon>eudicotyledons</taxon>
        <taxon>Gunneridae</taxon>
        <taxon>Pentapetalae</taxon>
        <taxon>asterids</taxon>
        <taxon>lamiids</taxon>
        <taxon>Lamiales</taxon>
        <taxon>Orobanchaceae</taxon>
        <taxon>Rehmannieae</taxon>
        <taxon>Rehmannia</taxon>
    </lineage>
</organism>
<proteinExistence type="predicted"/>
<evidence type="ECO:0000313" key="1">
    <source>
        <dbReference type="EMBL" id="KAK6116166.1"/>
    </source>
</evidence>
<name>A0ABR0U0Y5_REHGL</name>
<dbReference type="EMBL" id="JABTTQ020003506">
    <property type="protein sequence ID" value="KAK6116166.1"/>
    <property type="molecule type" value="Genomic_DNA"/>
</dbReference>
<dbReference type="Proteomes" id="UP001318860">
    <property type="component" value="Unassembled WGS sequence"/>
</dbReference>